<feature type="transmembrane region" description="Helical" evidence="2">
    <location>
        <begin position="189"/>
        <end position="206"/>
    </location>
</feature>
<feature type="transmembrane region" description="Helical" evidence="2">
    <location>
        <begin position="98"/>
        <end position="114"/>
    </location>
</feature>
<protein>
    <submittedName>
        <fullName evidence="3">DUF817 domain-containing protein</fullName>
    </submittedName>
</protein>
<accession>A0A9Q2W872</accession>
<evidence type="ECO:0000313" key="4">
    <source>
        <dbReference type="Proteomes" id="UP000709437"/>
    </source>
</evidence>
<dbReference type="EMBL" id="JAHEWX010000037">
    <property type="protein sequence ID" value="MBT1543568.1"/>
    <property type="molecule type" value="Genomic_DNA"/>
</dbReference>
<evidence type="ECO:0000256" key="2">
    <source>
        <dbReference type="SAM" id="Phobius"/>
    </source>
</evidence>
<keyword evidence="2" id="KW-0472">Membrane</keyword>
<name>A0A9Q2W872_9MICO</name>
<feature type="transmembrane region" description="Helical" evidence="2">
    <location>
        <begin position="126"/>
        <end position="145"/>
    </location>
</feature>
<evidence type="ECO:0000313" key="3">
    <source>
        <dbReference type="EMBL" id="MBT1543568.1"/>
    </source>
</evidence>
<keyword evidence="2" id="KW-0812">Transmembrane</keyword>
<feature type="compositionally biased region" description="Basic and acidic residues" evidence="1">
    <location>
        <begin position="317"/>
        <end position="331"/>
    </location>
</feature>
<keyword evidence="2" id="KW-1133">Transmembrane helix</keyword>
<feature type="transmembrane region" description="Helical" evidence="2">
    <location>
        <begin position="47"/>
        <end position="69"/>
    </location>
</feature>
<dbReference type="InterPro" id="IPR008535">
    <property type="entry name" value="DUF817"/>
</dbReference>
<gene>
    <name evidence="3" type="ORF">KK103_17535</name>
</gene>
<feature type="transmembrane region" description="Helical" evidence="2">
    <location>
        <begin position="75"/>
        <end position="91"/>
    </location>
</feature>
<organism evidence="3 4">
    <name type="scientific">Curtobacterium flaccumfaciens pv. flaccumfaciens</name>
    <dbReference type="NCBI Taxonomy" id="138532"/>
    <lineage>
        <taxon>Bacteria</taxon>
        <taxon>Bacillati</taxon>
        <taxon>Actinomycetota</taxon>
        <taxon>Actinomycetes</taxon>
        <taxon>Micrococcales</taxon>
        <taxon>Microbacteriaceae</taxon>
        <taxon>Curtobacterium</taxon>
    </lineage>
</organism>
<feature type="transmembrane region" description="Helical" evidence="2">
    <location>
        <begin position="218"/>
        <end position="240"/>
    </location>
</feature>
<feature type="region of interest" description="Disordered" evidence="1">
    <location>
        <begin position="280"/>
        <end position="331"/>
    </location>
</feature>
<reference evidence="3" key="1">
    <citation type="submission" date="2021-05" db="EMBL/GenBank/DDBJ databases">
        <title>Whole genome sequence of Curtobacterium flaccumfaciens pv. flaccumfaciens strain CFBP 3417.</title>
        <authorList>
            <person name="Osdaghi E."/>
            <person name="Taghouti G."/>
            <person name="Portier P."/>
            <person name="Fazliarab A."/>
            <person name="Taghavi S.M."/>
            <person name="Briand M."/>
            <person name="Le-Saux M."/>
            <person name="Jacques M.-A."/>
        </authorList>
    </citation>
    <scope>NUCLEOTIDE SEQUENCE</scope>
    <source>
        <strain evidence="3">CFBP 3417</strain>
    </source>
</reference>
<dbReference type="Proteomes" id="UP000709437">
    <property type="component" value="Unassembled WGS sequence"/>
</dbReference>
<dbReference type="RefSeq" id="WP_214563701.1">
    <property type="nucleotide sequence ID" value="NZ_JAHEWX010000037.1"/>
</dbReference>
<proteinExistence type="predicted"/>
<dbReference type="AlphaFoldDB" id="A0A9Q2W872"/>
<feature type="transmembrane region" description="Helical" evidence="2">
    <location>
        <begin position="260"/>
        <end position="277"/>
    </location>
</feature>
<comment type="caution">
    <text evidence="3">The sequence shown here is derived from an EMBL/GenBank/DDBJ whole genome shotgun (WGS) entry which is preliminary data.</text>
</comment>
<sequence length="331" mass="36292">MTVRSLSTAVEARIDRAARRVLDAGHRPHRPVRVFVTEFLVFGAKQAWACAFGALLLATMALVHLTVPAPMRNDVLTTAAVLLQVGMLVFGLETVRELRVVVLFHVVGTVMEVFKTHMGSWTYEPGGLLVVAGVPLFSGFMYGAVGSYMVRVHRLFDLRFDRYPRQWLLAVVAGGVYLNFFGHHFVADARYVLLALVLLLFARTTMDVRIHRATMRMPVLVAMGLVAVFVWAAENVATWAGAWSYPAQLAAWHPVAPTKIVAWFLLMTISVALVTWLHPASPSGSPRSTADSRRLRGARAAGDPRLPSSGPAGPASARRESSAFRDRAHLG</sequence>
<dbReference type="Pfam" id="PF05675">
    <property type="entry name" value="DUF817"/>
    <property type="match status" value="1"/>
</dbReference>
<evidence type="ECO:0000256" key="1">
    <source>
        <dbReference type="SAM" id="MobiDB-lite"/>
    </source>
</evidence>
<feature type="transmembrane region" description="Helical" evidence="2">
    <location>
        <begin position="166"/>
        <end position="183"/>
    </location>
</feature>